<keyword evidence="10" id="KW-1035">Host cytoplasm</keyword>
<dbReference type="Gene3D" id="1.10.510.10">
    <property type="entry name" value="Transferase(Phosphotransferase) domain 1"/>
    <property type="match status" value="1"/>
</dbReference>
<evidence type="ECO:0000256" key="12">
    <source>
        <dbReference type="ARBA" id="ARBA00048679"/>
    </source>
</evidence>
<evidence type="ECO:0000256" key="6">
    <source>
        <dbReference type="ARBA" id="ARBA00022679"/>
    </source>
</evidence>
<evidence type="ECO:0000256" key="7">
    <source>
        <dbReference type="ARBA" id="ARBA00022741"/>
    </source>
</evidence>
<evidence type="ECO:0000256" key="11">
    <source>
        <dbReference type="ARBA" id="ARBA00047899"/>
    </source>
</evidence>
<dbReference type="InterPro" id="IPR011009">
    <property type="entry name" value="Kinase-like_dom_sf"/>
</dbReference>
<dbReference type="SMART" id="SM00220">
    <property type="entry name" value="S_TKc"/>
    <property type="match status" value="1"/>
</dbReference>
<sequence>MLPRSVTNYPASVEVNTKMDVCRDKPVTASARREVPPPTPDTLSNSYSVGTKLGAGGFGIVYAGTRVSDGHPVAIKHIAKRKVTDWGRTETGRLVPLEICLLRAVSQIPGAIEVLDFVEQSDSWMIVLERPSPSQDLFDFISEKGALDEALARHFFKQVVDTVIACRDVGVIHRDIKDENLLVDLNSMQLKLIDFGSGAYWRDTPYTDFDGTRVYSPPEWISSSRYYGDCATVWSLGILLYDMVCGDIPFEKDNEILNAQVSFRTALSAECKDLIRRCLCILPRDRMTLEEMLTHPWMAALVDGRGAPSTSSMSWSSYDSASV</sequence>
<dbReference type="PIRSF" id="PIRSF037993">
    <property type="entry name" value="STPK_Pim-1"/>
    <property type="match status" value="1"/>
</dbReference>
<evidence type="ECO:0000256" key="5">
    <source>
        <dbReference type="ARBA" id="ARBA00022553"/>
    </source>
</evidence>
<dbReference type="EC" id="2.7.11.1" evidence="2"/>
<evidence type="ECO:0000256" key="8">
    <source>
        <dbReference type="ARBA" id="ARBA00022777"/>
    </source>
</evidence>
<evidence type="ECO:0000256" key="1">
    <source>
        <dbReference type="ARBA" id="ARBA00004192"/>
    </source>
</evidence>
<evidence type="ECO:0000313" key="19">
    <source>
        <dbReference type="Proteomes" id="UP000678499"/>
    </source>
</evidence>
<evidence type="ECO:0000256" key="10">
    <source>
        <dbReference type="ARBA" id="ARBA00023200"/>
    </source>
</evidence>
<dbReference type="GO" id="GO:0030430">
    <property type="term" value="C:host cell cytoplasm"/>
    <property type="evidence" value="ECO:0007669"/>
    <property type="project" value="UniProtKB-SubCell"/>
</dbReference>
<keyword evidence="5" id="KW-0597">Phosphoprotein</keyword>
<comment type="catalytic activity">
    <reaction evidence="12">
        <text>L-seryl-[protein] + ATP = O-phospho-L-seryl-[protein] + ADP + H(+)</text>
        <dbReference type="Rhea" id="RHEA:17989"/>
        <dbReference type="Rhea" id="RHEA-COMP:9863"/>
        <dbReference type="Rhea" id="RHEA-COMP:11604"/>
        <dbReference type="ChEBI" id="CHEBI:15378"/>
        <dbReference type="ChEBI" id="CHEBI:29999"/>
        <dbReference type="ChEBI" id="CHEBI:30616"/>
        <dbReference type="ChEBI" id="CHEBI:83421"/>
        <dbReference type="ChEBI" id="CHEBI:456216"/>
        <dbReference type="EC" id="2.7.11.1"/>
    </reaction>
</comment>
<dbReference type="PROSITE" id="PS00107">
    <property type="entry name" value="PROTEIN_KINASE_ATP"/>
    <property type="match status" value="1"/>
</dbReference>
<reference evidence="18" key="1">
    <citation type="submission" date="2020-11" db="EMBL/GenBank/DDBJ databases">
        <authorList>
            <person name="Tran Van P."/>
        </authorList>
    </citation>
    <scope>NUCLEOTIDE SEQUENCE</scope>
</reference>
<keyword evidence="19" id="KW-1185">Reference proteome</keyword>
<feature type="binding site" evidence="14">
    <location>
        <begin position="53"/>
        <end position="61"/>
    </location>
    <ligand>
        <name>ATP</name>
        <dbReference type="ChEBI" id="CHEBI:30616"/>
    </ligand>
</feature>
<organism evidence="18">
    <name type="scientific">Notodromas monacha</name>
    <dbReference type="NCBI Taxonomy" id="399045"/>
    <lineage>
        <taxon>Eukaryota</taxon>
        <taxon>Metazoa</taxon>
        <taxon>Ecdysozoa</taxon>
        <taxon>Arthropoda</taxon>
        <taxon>Crustacea</taxon>
        <taxon>Oligostraca</taxon>
        <taxon>Ostracoda</taxon>
        <taxon>Podocopa</taxon>
        <taxon>Podocopida</taxon>
        <taxon>Cypridocopina</taxon>
        <taxon>Cypridoidea</taxon>
        <taxon>Cyprididae</taxon>
        <taxon>Notodromas</taxon>
    </lineage>
</organism>
<keyword evidence="7 15" id="KW-0547">Nucleotide-binding</keyword>
<evidence type="ECO:0000313" key="18">
    <source>
        <dbReference type="EMBL" id="CAD7280732.1"/>
    </source>
</evidence>
<name>A0A7R9BUB1_9CRUS</name>
<feature type="binding site" evidence="14">
    <location>
        <position position="136"/>
    </location>
    <ligand>
        <name>ATP</name>
        <dbReference type="ChEBI" id="CHEBI:30616"/>
    </ligand>
</feature>
<feature type="binding site" evidence="14 15">
    <location>
        <position position="76"/>
    </location>
    <ligand>
        <name>ATP</name>
        <dbReference type="ChEBI" id="CHEBI:30616"/>
    </ligand>
</feature>
<dbReference type="GO" id="GO:0005737">
    <property type="term" value="C:cytoplasm"/>
    <property type="evidence" value="ECO:0007669"/>
    <property type="project" value="TreeGrafter"/>
</dbReference>
<evidence type="ECO:0000256" key="4">
    <source>
        <dbReference type="ARBA" id="ARBA00022527"/>
    </source>
</evidence>
<dbReference type="InterPro" id="IPR051138">
    <property type="entry name" value="PIM_Ser/Thr_kinase"/>
</dbReference>
<comment type="catalytic activity">
    <reaction evidence="11">
        <text>L-threonyl-[protein] + ATP = O-phospho-L-threonyl-[protein] + ADP + H(+)</text>
        <dbReference type="Rhea" id="RHEA:46608"/>
        <dbReference type="Rhea" id="RHEA-COMP:11060"/>
        <dbReference type="Rhea" id="RHEA-COMP:11605"/>
        <dbReference type="ChEBI" id="CHEBI:15378"/>
        <dbReference type="ChEBI" id="CHEBI:30013"/>
        <dbReference type="ChEBI" id="CHEBI:30616"/>
        <dbReference type="ChEBI" id="CHEBI:61977"/>
        <dbReference type="ChEBI" id="CHEBI:456216"/>
        <dbReference type="EC" id="2.7.11.1"/>
    </reaction>
</comment>
<dbReference type="GO" id="GO:0005524">
    <property type="term" value="F:ATP binding"/>
    <property type="evidence" value="ECO:0007669"/>
    <property type="project" value="UniProtKB-UniRule"/>
</dbReference>
<evidence type="ECO:0000256" key="16">
    <source>
        <dbReference type="RuleBase" id="RU000304"/>
    </source>
</evidence>
<evidence type="ECO:0000259" key="17">
    <source>
        <dbReference type="PROSITE" id="PS50011"/>
    </source>
</evidence>
<dbReference type="InterPro" id="IPR008271">
    <property type="entry name" value="Ser/Thr_kinase_AS"/>
</dbReference>
<dbReference type="PROSITE" id="PS00108">
    <property type="entry name" value="PROTEIN_KINASE_ST"/>
    <property type="match status" value="1"/>
</dbReference>
<gene>
    <name evidence="18" type="ORF">NMOB1V02_LOCUS8389</name>
</gene>
<dbReference type="SUPFAM" id="SSF56112">
    <property type="entry name" value="Protein kinase-like (PK-like)"/>
    <property type="match status" value="1"/>
</dbReference>
<dbReference type="Gene3D" id="3.30.200.20">
    <property type="entry name" value="Phosphorylase Kinase, domain 1"/>
    <property type="match status" value="1"/>
</dbReference>
<dbReference type="AlphaFoldDB" id="A0A7R9BUB1"/>
<evidence type="ECO:0000256" key="15">
    <source>
        <dbReference type="PROSITE-ProRule" id="PRU10141"/>
    </source>
</evidence>
<dbReference type="PANTHER" id="PTHR22984:SF25">
    <property type="entry name" value="PROTEIN KINASE DOMAIN-CONTAINING PROTEIN"/>
    <property type="match status" value="1"/>
</dbReference>
<dbReference type="GO" id="GO:0043066">
    <property type="term" value="P:negative regulation of apoptotic process"/>
    <property type="evidence" value="ECO:0007669"/>
    <property type="project" value="InterPro"/>
</dbReference>
<comment type="subcellular location">
    <subcellularLocation>
        <location evidence="1">Host cytoplasm</location>
    </subcellularLocation>
</comment>
<evidence type="ECO:0000256" key="13">
    <source>
        <dbReference type="PIRSR" id="PIRSR037993-1"/>
    </source>
</evidence>
<keyword evidence="8" id="KW-0418">Kinase</keyword>
<comment type="similarity">
    <text evidence="16">Belongs to the protein kinase superfamily.</text>
</comment>
<feature type="binding site" evidence="14">
    <location>
        <position position="129"/>
    </location>
    <ligand>
        <name>ATP</name>
        <dbReference type="ChEBI" id="CHEBI:30616"/>
    </ligand>
</feature>
<dbReference type="Proteomes" id="UP000678499">
    <property type="component" value="Unassembled WGS sequence"/>
</dbReference>
<dbReference type="OrthoDB" id="193931at2759"/>
<dbReference type="InterPro" id="IPR017441">
    <property type="entry name" value="Protein_kinase_ATP_BS"/>
</dbReference>
<keyword evidence="9 14" id="KW-0067">ATP-binding</keyword>
<dbReference type="CDD" id="cd14005">
    <property type="entry name" value="STKc_PIM"/>
    <property type="match status" value="1"/>
</dbReference>
<dbReference type="GO" id="GO:0004674">
    <property type="term" value="F:protein serine/threonine kinase activity"/>
    <property type="evidence" value="ECO:0007669"/>
    <property type="project" value="UniProtKB-KW"/>
</dbReference>
<feature type="domain" description="Protein kinase" evidence="17">
    <location>
        <begin position="47"/>
        <end position="298"/>
    </location>
</feature>
<proteinExistence type="inferred from homology"/>
<dbReference type="InterPro" id="IPR000719">
    <property type="entry name" value="Prot_kinase_dom"/>
</dbReference>
<dbReference type="PROSITE" id="PS50011">
    <property type="entry name" value="PROTEIN_KINASE_DOM"/>
    <property type="match status" value="1"/>
</dbReference>
<accession>A0A7R9BUB1</accession>
<dbReference type="FunFam" id="1.10.510.10:FF:000571">
    <property type="entry name" value="Maternal embryonic leucine zipper kinase"/>
    <property type="match status" value="1"/>
</dbReference>
<dbReference type="PANTHER" id="PTHR22984">
    <property type="entry name" value="SERINE/THREONINE-PROTEIN KINASE PIM"/>
    <property type="match status" value="1"/>
</dbReference>
<evidence type="ECO:0000256" key="3">
    <source>
        <dbReference type="ARBA" id="ARBA00016885"/>
    </source>
</evidence>
<evidence type="ECO:0000256" key="9">
    <source>
        <dbReference type="ARBA" id="ARBA00022840"/>
    </source>
</evidence>
<protein>
    <recommendedName>
        <fullName evidence="3">Serine/threonine-protein kinase 1</fullName>
        <ecNumber evidence="2">2.7.11.1</ecNumber>
    </recommendedName>
</protein>
<dbReference type="Pfam" id="PF00069">
    <property type="entry name" value="Pkinase"/>
    <property type="match status" value="1"/>
</dbReference>
<evidence type="ECO:0000256" key="2">
    <source>
        <dbReference type="ARBA" id="ARBA00012513"/>
    </source>
</evidence>
<evidence type="ECO:0000256" key="14">
    <source>
        <dbReference type="PIRSR" id="PIRSR037993-2"/>
    </source>
</evidence>
<dbReference type="InterPro" id="IPR017348">
    <property type="entry name" value="PIM1/2/3"/>
</dbReference>
<keyword evidence="6" id="KW-0808">Transferase</keyword>
<dbReference type="EMBL" id="OA884394">
    <property type="protein sequence ID" value="CAD7280732.1"/>
    <property type="molecule type" value="Genomic_DNA"/>
</dbReference>
<keyword evidence="4 16" id="KW-0723">Serine/threonine-protein kinase</keyword>
<dbReference type="EMBL" id="CAJPEX010002357">
    <property type="protein sequence ID" value="CAG0920884.1"/>
    <property type="molecule type" value="Genomic_DNA"/>
</dbReference>
<feature type="active site" description="Proton acceptor" evidence="13">
    <location>
        <position position="175"/>
    </location>
</feature>